<dbReference type="GO" id="GO:0016197">
    <property type="term" value="P:endosomal transport"/>
    <property type="evidence" value="ECO:0007669"/>
    <property type="project" value="TreeGrafter"/>
</dbReference>
<keyword evidence="5" id="KW-0653">Protein transport</keyword>
<evidence type="ECO:0000313" key="10">
    <source>
        <dbReference type="EMBL" id="PNF15147.1"/>
    </source>
</evidence>
<proteinExistence type="inferred from homology"/>
<evidence type="ECO:0000256" key="5">
    <source>
        <dbReference type="ARBA" id="ARBA00022927"/>
    </source>
</evidence>
<keyword evidence="4" id="KW-0813">Transport</keyword>
<dbReference type="InterPro" id="IPR028565">
    <property type="entry name" value="MHD"/>
</dbReference>
<gene>
    <name evidence="10" type="ORF">B7P43_G14818</name>
</gene>
<evidence type="ECO:0000259" key="9">
    <source>
        <dbReference type="PROSITE" id="PS51072"/>
    </source>
</evidence>
<evidence type="ECO:0000256" key="7">
    <source>
        <dbReference type="ARBA" id="ARBA00029433"/>
    </source>
</evidence>
<evidence type="ECO:0000256" key="2">
    <source>
        <dbReference type="ARBA" id="ARBA00011174"/>
    </source>
</evidence>
<dbReference type="GO" id="GO:0015031">
    <property type="term" value="P:protein transport"/>
    <property type="evidence" value="ECO:0007669"/>
    <property type="project" value="UniProtKB-KW"/>
</dbReference>
<organism evidence="10 11">
    <name type="scientific">Cryptotermes secundus</name>
    <dbReference type="NCBI Taxonomy" id="105785"/>
    <lineage>
        <taxon>Eukaryota</taxon>
        <taxon>Metazoa</taxon>
        <taxon>Ecdysozoa</taxon>
        <taxon>Arthropoda</taxon>
        <taxon>Hexapoda</taxon>
        <taxon>Insecta</taxon>
        <taxon>Pterygota</taxon>
        <taxon>Neoptera</taxon>
        <taxon>Polyneoptera</taxon>
        <taxon>Dictyoptera</taxon>
        <taxon>Blattodea</taxon>
        <taxon>Blattoidea</taxon>
        <taxon>Termitoidae</taxon>
        <taxon>Kalotermitidae</taxon>
        <taxon>Cryptotermitinae</taxon>
        <taxon>Cryptotermes</taxon>
    </lineage>
</organism>
<accession>A0A2J7PFQ6</accession>
<dbReference type="AlphaFoldDB" id="A0A2J7PFQ6"/>
<name>A0A2J7PFQ6_9NEOP</name>
<keyword evidence="11" id="KW-1185">Reference proteome</keyword>
<dbReference type="PANTHER" id="PTHR16082">
    <property type="entry name" value="AP-5 COMPLEX SUBUNIT MU-1"/>
    <property type="match status" value="1"/>
</dbReference>
<dbReference type="OrthoDB" id="1877176at2759"/>
<comment type="subunit">
    <text evidence="2">Probably part of the adaptor protein complex 5 (AP-5) a tetramer composed of AP5B1, AP5M1, AP5S1 and AP5Z1.</text>
</comment>
<dbReference type="InterPro" id="IPR036168">
    <property type="entry name" value="AP2_Mu_C_sf"/>
</dbReference>
<dbReference type="STRING" id="105785.A0A2J7PFQ6"/>
<evidence type="ECO:0000313" key="11">
    <source>
        <dbReference type="Proteomes" id="UP000235965"/>
    </source>
</evidence>
<dbReference type="GO" id="GO:0005764">
    <property type="term" value="C:lysosome"/>
    <property type="evidence" value="ECO:0007669"/>
    <property type="project" value="TreeGrafter"/>
</dbReference>
<comment type="subcellular location">
    <subcellularLocation>
        <location evidence="7">Endomembrane system</location>
        <topology evidence="7">Peripheral membrane protein</topology>
        <orientation evidence="7">Cytoplasmic side</orientation>
    </subcellularLocation>
</comment>
<dbReference type="GO" id="GO:0005770">
    <property type="term" value="C:late endosome"/>
    <property type="evidence" value="ECO:0007669"/>
    <property type="project" value="TreeGrafter"/>
</dbReference>
<dbReference type="GO" id="GO:0030119">
    <property type="term" value="C:AP-type membrane coat adaptor complex"/>
    <property type="evidence" value="ECO:0007669"/>
    <property type="project" value="TreeGrafter"/>
</dbReference>
<protein>
    <recommendedName>
        <fullName evidence="3">AP-5 complex subunit mu-1</fullName>
    </recommendedName>
    <alternativeName>
        <fullName evidence="8">Adaptor-related protein complex 5 subunit mu-1</fullName>
    </alternativeName>
</protein>
<feature type="domain" description="MHD" evidence="9">
    <location>
        <begin position="207"/>
        <end position="470"/>
    </location>
</feature>
<dbReference type="Pfam" id="PF00928">
    <property type="entry name" value="Adap_comp_sub"/>
    <property type="match status" value="1"/>
</dbReference>
<keyword evidence="6" id="KW-0472">Membrane</keyword>
<dbReference type="EMBL" id="NEVH01025651">
    <property type="protein sequence ID" value="PNF15148.1"/>
    <property type="molecule type" value="Genomic_DNA"/>
</dbReference>
<dbReference type="EMBL" id="NEVH01025651">
    <property type="protein sequence ID" value="PNF15147.1"/>
    <property type="molecule type" value="Genomic_DNA"/>
</dbReference>
<evidence type="ECO:0000256" key="8">
    <source>
        <dbReference type="ARBA" id="ARBA00030827"/>
    </source>
</evidence>
<reference evidence="10 11" key="1">
    <citation type="submission" date="2017-12" db="EMBL/GenBank/DDBJ databases">
        <title>Hemimetabolous genomes reveal molecular basis of termite eusociality.</title>
        <authorList>
            <person name="Harrison M.C."/>
            <person name="Jongepier E."/>
            <person name="Robertson H.M."/>
            <person name="Arning N."/>
            <person name="Bitard-Feildel T."/>
            <person name="Chao H."/>
            <person name="Childers C.P."/>
            <person name="Dinh H."/>
            <person name="Doddapaneni H."/>
            <person name="Dugan S."/>
            <person name="Gowin J."/>
            <person name="Greiner C."/>
            <person name="Han Y."/>
            <person name="Hu H."/>
            <person name="Hughes D.S.T."/>
            <person name="Huylmans A.-K."/>
            <person name="Kemena C."/>
            <person name="Kremer L.P.M."/>
            <person name="Lee S.L."/>
            <person name="Lopez-Ezquerra A."/>
            <person name="Mallet L."/>
            <person name="Monroy-Kuhn J.M."/>
            <person name="Moser A."/>
            <person name="Murali S.C."/>
            <person name="Muzny D.M."/>
            <person name="Otani S."/>
            <person name="Piulachs M.-D."/>
            <person name="Poelchau M."/>
            <person name="Qu J."/>
            <person name="Schaub F."/>
            <person name="Wada-Katsumata A."/>
            <person name="Worley K.C."/>
            <person name="Xie Q."/>
            <person name="Ylla G."/>
            <person name="Poulsen M."/>
            <person name="Gibbs R.A."/>
            <person name="Schal C."/>
            <person name="Richards S."/>
            <person name="Belles X."/>
            <person name="Korb J."/>
            <person name="Bornberg-Bauer E."/>
        </authorList>
    </citation>
    <scope>NUCLEOTIDE SEQUENCE [LARGE SCALE GENOMIC DNA]</scope>
    <source>
        <tissue evidence="10">Whole body</tissue>
    </source>
</reference>
<dbReference type="Gene3D" id="2.60.40.1170">
    <property type="entry name" value="Mu homology domain, subdomain B"/>
    <property type="match status" value="2"/>
</dbReference>
<dbReference type="PROSITE" id="PS51072">
    <property type="entry name" value="MHD"/>
    <property type="match status" value="1"/>
</dbReference>
<dbReference type="SUPFAM" id="SSF49447">
    <property type="entry name" value="Second domain of Mu2 adaptin subunit (ap50) of ap2 adaptor"/>
    <property type="match status" value="1"/>
</dbReference>
<comment type="similarity">
    <text evidence="1">Belongs to the adaptor complexes medium subunit family.</text>
</comment>
<dbReference type="PANTHER" id="PTHR16082:SF2">
    <property type="entry name" value="AP-5 COMPLEX SUBUNIT MU-1"/>
    <property type="match status" value="1"/>
</dbReference>
<dbReference type="Proteomes" id="UP000235965">
    <property type="component" value="Unassembled WGS sequence"/>
</dbReference>
<dbReference type="GO" id="GO:0005829">
    <property type="term" value="C:cytosol"/>
    <property type="evidence" value="ECO:0007669"/>
    <property type="project" value="TreeGrafter"/>
</dbReference>
<evidence type="ECO:0000256" key="1">
    <source>
        <dbReference type="ARBA" id="ARBA00005324"/>
    </source>
</evidence>
<dbReference type="InParanoid" id="A0A2J7PFQ6"/>
<comment type="caution">
    <text evidence="10">The sequence shown here is derived from an EMBL/GenBank/DDBJ whole genome shotgun (WGS) entry which is preliminary data.</text>
</comment>
<evidence type="ECO:0000256" key="3">
    <source>
        <dbReference type="ARBA" id="ARBA00021851"/>
    </source>
</evidence>
<evidence type="ECO:0000256" key="6">
    <source>
        <dbReference type="ARBA" id="ARBA00023136"/>
    </source>
</evidence>
<evidence type="ECO:0000256" key="4">
    <source>
        <dbReference type="ARBA" id="ARBA00022448"/>
    </source>
</evidence>
<sequence length="493" mass="54210">MRLRAIWIITVNKNVSLPLFSRHFSIVEACSKSVCGDAYIGIPSDESFVKALRTEVALIDAGTFVESRDSANKPILYPTFEIVLKENKSLWPVVVLENQGLLYCALPLIQQEVVTQKDKADITLADLPGVSLAVEALNGLVQCAPLTSSMTSLNTALTMQVHQFVNTCMSFGRVTCSNPFLVSQLINPSGKGKAKQPLWNPVPHKAKSQVIIHIKEEVRCMQFNHNEVRDAMDVYGSVTCKSEVEGTAPEICITLIQPGGNDQNINGGGLTVSSAVSSIEYTATTSRLRFRPCNNQPLCHYTLPHLTKPPIYGEFKLRLNKSLVTVYLQLQLQAGIRNHFQQLEAHIPFYGLQVSIVKPSSSVGSVSVQSGSTLVWNVGSKFPTKLLNATLSTVCKLRRKIDSSAEQEVGGKDMNGWEQFTSSCALVLFKMADYTYSGTRVDPQSIMVSSAPKVRCTVTTECVSSQYKIWNSEAEVPSVTDMPVQDLQKLLIE</sequence>
<dbReference type="InterPro" id="IPR039591">
    <property type="entry name" value="AP5M1"/>
</dbReference>